<dbReference type="RefSeq" id="WP_103911726.1">
    <property type="nucleotide sequence ID" value="NZ_FNUZ01000007.1"/>
</dbReference>
<sequence>MTQTVLAIGECMVEMAPTGDGHYAMGFAGDTFNTAWYLRKLAGDDLTVSYFSAVGDDAASAQMTAFMQDAGVTPELRVIPGASVGLYMISLKDGERSFSYWRSASAARQMADGLSELPNLKAGDVAFFSGITLAILPVEGRETLLSVLAKARAKGVRIVFDPNLRPRLWASDQEMCDWIMRGAAVADIALPSFEDEATYFNDADKAATAKRYADAGVTLSIVKDGADAVLIDAAGQPQETVTPLKVTQVVDTTAAGDSFNAGFLSGLMSGQSNADAVRAGCALAAQVVGKRGALVDLD</sequence>
<keyword evidence="2" id="KW-0808">Transferase</keyword>
<proteinExistence type="inferred from homology"/>
<dbReference type="Gene3D" id="3.40.1190.20">
    <property type="match status" value="1"/>
</dbReference>
<dbReference type="GO" id="GO:0006974">
    <property type="term" value="P:DNA damage response"/>
    <property type="evidence" value="ECO:0007669"/>
    <property type="project" value="TreeGrafter"/>
</dbReference>
<evidence type="ECO:0000313" key="6">
    <source>
        <dbReference type="Proteomes" id="UP000236752"/>
    </source>
</evidence>
<dbReference type="OrthoDB" id="9776822at2"/>
<dbReference type="CDD" id="cd01166">
    <property type="entry name" value="KdgK"/>
    <property type="match status" value="1"/>
</dbReference>
<evidence type="ECO:0000256" key="1">
    <source>
        <dbReference type="ARBA" id="ARBA00010688"/>
    </source>
</evidence>
<evidence type="ECO:0000313" key="5">
    <source>
        <dbReference type="EMBL" id="SEG60757.1"/>
    </source>
</evidence>
<organism evidence="5 6">
    <name type="scientific">Thalassococcus halodurans</name>
    <dbReference type="NCBI Taxonomy" id="373675"/>
    <lineage>
        <taxon>Bacteria</taxon>
        <taxon>Pseudomonadati</taxon>
        <taxon>Pseudomonadota</taxon>
        <taxon>Alphaproteobacteria</taxon>
        <taxon>Rhodobacterales</taxon>
        <taxon>Roseobacteraceae</taxon>
        <taxon>Thalassococcus</taxon>
    </lineage>
</organism>
<dbReference type="PROSITE" id="PS00584">
    <property type="entry name" value="PFKB_KINASES_2"/>
    <property type="match status" value="1"/>
</dbReference>
<dbReference type="SUPFAM" id="SSF53613">
    <property type="entry name" value="Ribokinase-like"/>
    <property type="match status" value="1"/>
</dbReference>
<dbReference type="InterPro" id="IPR002173">
    <property type="entry name" value="Carboh/pur_kinase_PfkB_CS"/>
</dbReference>
<comment type="similarity">
    <text evidence="1">Belongs to the carbohydrate kinase PfkB family.</text>
</comment>
<keyword evidence="6" id="KW-1185">Reference proteome</keyword>
<dbReference type="GO" id="GO:0005829">
    <property type="term" value="C:cytosol"/>
    <property type="evidence" value="ECO:0007669"/>
    <property type="project" value="TreeGrafter"/>
</dbReference>
<evidence type="ECO:0000259" key="4">
    <source>
        <dbReference type="Pfam" id="PF00294"/>
    </source>
</evidence>
<dbReference type="PANTHER" id="PTHR43085">
    <property type="entry name" value="HEXOKINASE FAMILY MEMBER"/>
    <property type="match status" value="1"/>
</dbReference>
<feature type="domain" description="Carbohydrate kinase PfkB" evidence="4">
    <location>
        <begin position="4"/>
        <end position="294"/>
    </location>
</feature>
<dbReference type="AlphaFoldDB" id="A0A1H6BK57"/>
<dbReference type="GO" id="GO:0019698">
    <property type="term" value="P:D-galacturonate catabolic process"/>
    <property type="evidence" value="ECO:0007669"/>
    <property type="project" value="TreeGrafter"/>
</dbReference>
<dbReference type="InterPro" id="IPR050306">
    <property type="entry name" value="PfkB_Carbo_kinase"/>
</dbReference>
<protein>
    <submittedName>
        <fullName evidence="5">2-dehydro-3-deoxygluconokinase</fullName>
    </submittedName>
</protein>
<dbReference type="InterPro" id="IPR011611">
    <property type="entry name" value="PfkB_dom"/>
</dbReference>
<dbReference type="PANTHER" id="PTHR43085:SF15">
    <property type="entry name" value="2-DEHYDRO-3-DEOXYGLUCONOKINASE"/>
    <property type="match status" value="1"/>
</dbReference>
<keyword evidence="3 5" id="KW-0418">Kinase</keyword>
<dbReference type="EMBL" id="FNUZ01000007">
    <property type="protein sequence ID" value="SEG60757.1"/>
    <property type="molecule type" value="Genomic_DNA"/>
</dbReference>
<dbReference type="InterPro" id="IPR029056">
    <property type="entry name" value="Ribokinase-like"/>
</dbReference>
<dbReference type="Proteomes" id="UP000236752">
    <property type="component" value="Unassembled WGS sequence"/>
</dbReference>
<name>A0A1H6BK57_9RHOB</name>
<evidence type="ECO:0000256" key="2">
    <source>
        <dbReference type="ARBA" id="ARBA00022679"/>
    </source>
</evidence>
<dbReference type="GO" id="GO:0008673">
    <property type="term" value="F:2-dehydro-3-deoxygluconokinase activity"/>
    <property type="evidence" value="ECO:0007669"/>
    <property type="project" value="TreeGrafter"/>
</dbReference>
<dbReference type="GO" id="GO:0042840">
    <property type="term" value="P:D-glucuronate catabolic process"/>
    <property type="evidence" value="ECO:0007669"/>
    <property type="project" value="TreeGrafter"/>
</dbReference>
<reference evidence="5 6" key="1">
    <citation type="submission" date="2016-10" db="EMBL/GenBank/DDBJ databases">
        <authorList>
            <person name="de Groot N.N."/>
        </authorList>
    </citation>
    <scope>NUCLEOTIDE SEQUENCE [LARGE SCALE GENOMIC DNA]</scope>
    <source>
        <strain evidence="5 6">DSM 26915</strain>
    </source>
</reference>
<accession>A0A1H6BK57</accession>
<gene>
    <name evidence="5" type="ORF">SAMN04488045_3592</name>
</gene>
<evidence type="ECO:0000256" key="3">
    <source>
        <dbReference type="ARBA" id="ARBA00022777"/>
    </source>
</evidence>
<dbReference type="Pfam" id="PF00294">
    <property type="entry name" value="PfkB"/>
    <property type="match status" value="1"/>
</dbReference>